<accession>A0A6J5KVP1</accession>
<dbReference type="EMBL" id="LR796181">
    <property type="protein sequence ID" value="CAB4125126.1"/>
    <property type="molecule type" value="Genomic_DNA"/>
</dbReference>
<gene>
    <name evidence="3" type="ORF">UFOVP246_33</name>
    <name evidence="2" type="ORF">UFOVP59_82</name>
</gene>
<name>A0A6J5KVP1_9CAUD</name>
<keyword evidence="1" id="KW-0812">Transmembrane</keyword>
<organism evidence="2">
    <name type="scientific">uncultured Caudovirales phage</name>
    <dbReference type="NCBI Taxonomy" id="2100421"/>
    <lineage>
        <taxon>Viruses</taxon>
        <taxon>Duplodnaviria</taxon>
        <taxon>Heunggongvirae</taxon>
        <taxon>Uroviricota</taxon>
        <taxon>Caudoviricetes</taxon>
        <taxon>Peduoviridae</taxon>
        <taxon>Maltschvirus</taxon>
        <taxon>Maltschvirus maltsch</taxon>
    </lineage>
</organism>
<dbReference type="EMBL" id="LR798291">
    <property type="protein sequence ID" value="CAB5220752.1"/>
    <property type="molecule type" value="Genomic_DNA"/>
</dbReference>
<protein>
    <submittedName>
        <fullName evidence="2">Uncharacterized protein</fullName>
    </submittedName>
</protein>
<keyword evidence="1" id="KW-1133">Transmembrane helix</keyword>
<feature type="transmembrane region" description="Helical" evidence="1">
    <location>
        <begin position="139"/>
        <end position="165"/>
    </location>
</feature>
<sequence length="752" mass="80028">MTDLADIVIRVDTSQLNLAAGATEELRRGTLNLIGSVDRVAAAQISHANAMRVLRTAVSAGILSQQELARTTASLTQRLEAQGLTLNNLGQVVQRNTGIFRRFGSSGMQQVGYQVGDFAVQVQSGTNALVALGQQGTQLLGIFGPAGAIAGAFFAIGTALLNVYFQTQKFKQAADNLKTGISELRAEIKLLQSGAMGVAEEFGKVTTGLERTVRLVATVTLAKALGDARTQLAALTKDIYTSTAPIMTSTLLDQRYQETQRYKRDLGMGGVQATQMADMELALARAKTDKERLGILNQMNAEIEKQVVSGAIISDEGLKYVQSIALAQQGLQTVVNLQGQLAEASKVQVETEKHKSDAIAITKDILDAQNEAQRMLNGGLSVAGGLHNAAAMSLQEQLRLEREKEKSEKTSAEYAEYLRQVFHMLAGETSSISVGMKELPPTLDKAAIAAYKLAAAMADTRTAASAVLSSMIQMDAARTKKQGQVQAVAAGFVGMPEVDNVASRAAVNAARSAILEKNNAPEKGTKGPSTDTIENKLQELYKYLDAQKQIEAYMIADEEIAYQQREDLLKSALDKKLITLQDYQSMEVDLTTRHQQQLKAIESTRLQAQLSDASNFFGAMANIAESGGKKSAKAVATFQAIEGTVNAYGAALKALNTPGITIWGRFAAYASVLAAGLKGVAAIRSAGGIGGGGSSGVGSVGTSAQADSAAPQQVLIQGLKPTDIFSGEQLSTLFDSLYKENRNRGMVFMVQR</sequence>
<evidence type="ECO:0000313" key="2">
    <source>
        <dbReference type="EMBL" id="CAB4125126.1"/>
    </source>
</evidence>
<evidence type="ECO:0000256" key="1">
    <source>
        <dbReference type="SAM" id="Phobius"/>
    </source>
</evidence>
<keyword evidence="1" id="KW-0472">Membrane</keyword>
<evidence type="ECO:0000313" key="3">
    <source>
        <dbReference type="EMBL" id="CAB5220752.1"/>
    </source>
</evidence>
<reference evidence="2" key="1">
    <citation type="submission" date="2020-04" db="EMBL/GenBank/DDBJ databases">
        <authorList>
            <person name="Chiriac C."/>
            <person name="Salcher M."/>
            <person name="Ghai R."/>
            <person name="Kavagutti S V."/>
        </authorList>
    </citation>
    <scope>NUCLEOTIDE SEQUENCE</scope>
</reference>
<proteinExistence type="predicted"/>